<evidence type="ECO:0000256" key="6">
    <source>
        <dbReference type="PROSITE-ProRule" id="PRU00089"/>
    </source>
</evidence>
<feature type="region of interest" description="Disordered" evidence="7">
    <location>
        <begin position="542"/>
        <end position="610"/>
    </location>
</feature>
<dbReference type="InterPro" id="IPR001766">
    <property type="entry name" value="Fork_head_dom"/>
</dbReference>
<comment type="caution">
    <text evidence="10">The sequence shown here is derived from an EMBL/GenBank/DDBJ whole genome shotgun (WGS) entry which is preliminary data.</text>
</comment>
<dbReference type="GO" id="GO:0005634">
    <property type="term" value="C:nucleus"/>
    <property type="evidence" value="ECO:0007669"/>
    <property type="project" value="UniProtKB-SubCell"/>
</dbReference>
<proteinExistence type="predicted"/>
<dbReference type="EMBL" id="JXXN02001040">
    <property type="protein sequence ID" value="THD25671.1"/>
    <property type="molecule type" value="Genomic_DNA"/>
</dbReference>
<dbReference type="SUPFAM" id="SSF46785">
    <property type="entry name" value="Winged helix' DNA-binding domain"/>
    <property type="match status" value="1"/>
</dbReference>
<dbReference type="GO" id="GO:0043565">
    <property type="term" value="F:sequence-specific DNA binding"/>
    <property type="evidence" value="ECO:0007669"/>
    <property type="project" value="InterPro"/>
</dbReference>
<dbReference type="GO" id="GO:0003700">
    <property type="term" value="F:DNA-binding transcription factor activity"/>
    <property type="evidence" value="ECO:0007669"/>
    <property type="project" value="InterPro"/>
</dbReference>
<evidence type="ECO:0000313" key="11">
    <source>
        <dbReference type="Proteomes" id="UP000230066"/>
    </source>
</evidence>
<evidence type="ECO:0000256" key="1">
    <source>
        <dbReference type="ARBA" id="ARBA00004123"/>
    </source>
</evidence>
<evidence type="ECO:0000256" key="7">
    <source>
        <dbReference type="SAM" id="MobiDB-lite"/>
    </source>
</evidence>
<evidence type="ECO:0000259" key="8">
    <source>
        <dbReference type="PROSITE" id="PS50006"/>
    </source>
</evidence>
<dbReference type="PROSITE" id="PS50039">
    <property type="entry name" value="FORK_HEAD_3"/>
    <property type="match status" value="1"/>
</dbReference>
<dbReference type="Pfam" id="PF00250">
    <property type="entry name" value="Forkhead"/>
    <property type="match status" value="1"/>
</dbReference>
<dbReference type="SMART" id="SM00339">
    <property type="entry name" value="FH"/>
    <property type="match status" value="1"/>
</dbReference>
<comment type="subcellular location">
    <subcellularLocation>
        <location evidence="1 6">Nucleus</location>
    </subcellularLocation>
</comment>
<evidence type="ECO:0000256" key="2">
    <source>
        <dbReference type="ARBA" id="ARBA00023015"/>
    </source>
</evidence>
<accession>A0A4E0RG90</accession>
<gene>
    <name evidence="10" type="ORF">D915_003615</name>
</gene>
<feature type="domain" description="Fork-head" evidence="9">
    <location>
        <begin position="408"/>
        <end position="502"/>
    </location>
</feature>
<evidence type="ECO:0008006" key="12">
    <source>
        <dbReference type="Google" id="ProtNLM"/>
    </source>
</evidence>
<dbReference type="Gene3D" id="2.60.200.20">
    <property type="match status" value="1"/>
</dbReference>
<feature type="compositionally biased region" description="Polar residues" evidence="7">
    <location>
        <begin position="560"/>
        <end position="569"/>
    </location>
</feature>
<feature type="compositionally biased region" description="Low complexity" evidence="7">
    <location>
        <begin position="152"/>
        <end position="169"/>
    </location>
</feature>
<dbReference type="GO" id="GO:0045893">
    <property type="term" value="P:positive regulation of DNA-templated transcription"/>
    <property type="evidence" value="ECO:0007669"/>
    <property type="project" value="UniProtKB-ARBA"/>
</dbReference>
<dbReference type="InterPro" id="IPR000253">
    <property type="entry name" value="FHA_dom"/>
</dbReference>
<evidence type="ECO:0000256" key="4">
    <source>
        <dbReference type="ARBA" id="ARBA00023163"/>
    </source>
</evidence>
<dbReference type="PANTHER" id="PTHR45881">
    <property type="entry name" value="CHECKPOINT SUPPRESSOR 1-LIKE, ISOFORM A-RELATED"/>
    <property type="match status" value="1"/>
</dbReference>
<keyword evidence="4" id="KW-0804">Transcription</keyword>
<reference evidence="10" key="1">
    <citation type="submission" date="2019-03" db="EMBL/GenBank/DDBJ databases">
        <title>Improved annotation for the trematode Fasciola hepatica.</title>
        <authorList>
            <person name="Choi Y.-J."/>
            <person name="Martin J."/>
            <person name="Mitreva M."/>
        </authorList>
    </citation>
    <scope>NUCLEOTIDE SEQUENCE [LARGE SCALE GENOMIC DNA]</scope>
</reference>
<feature type="region of interest" description="Disordered" evidence="7">
    <location>
        <begin position="780"/>
        <end position="810"/>
    </location>
</feature>
<dbReference type="PRINTS" id="PR00053">
    <property type="entry name" value="FORKHEAD"/>
</dbReference>
<dbReference type="Pfam" id="PF00498">
    <property type="entry name" value="FHA"/>
    <property type="match status" value="1"/>
</dbReference>
<dbReference type="FunFam" id="1.10.10.10:FF:000030">
    <property type="entry name" value="Forkhead box protein K2"/>
    <property type="match status" value="1"/>
</dbReference>
<keyword evidence="5 6" id="KW-0539">Nucleus</keyword>
<dbReference type="SMART" id="SM00240">
    <property type="entry name" value="FHA"/>
    <property type="match status" value="1"/>
</dbReference>
<dbReference type="PROSITE" id="PS00657">
    <property type="entry name" value="FORK_HEAD_1"/>
    <property type="match status" value="1"/>
</dbReference>
<feature type="compositionally biased region" description="Low complexity" evidence="7">
    <location>
        <begin position="586"/>
        <end position="601"/>
    </location>
</feature>
<dbReference type="PROSITE" id="PS50006">
    <property type="entry name" value="FHA_DOMAIN"/>
    <property type="match status" value="1"/>
</dbReference>
<dbReference type="SUPFAM" id="SSF49879">
    <property type="entry name" value="SMAD/FHA domain"/>
    <property type="match status" value="1"/>
</dbReference>
<feature type="compositionally biased region" description="Polar residues" evidence="7">
    <location>
        <begin position="128"/>
        <end position="137"/>
    </location>
</feature>
<organism evidence="10 11">
    <name type="scientific">Fasciola hepatica</name>
    <name type="common">Liver fluke</name>
    <dbReference type="NCBI Taxonomy" id="6192"/>
    <lineage>
        <taxon>Eukaryota</taxon>
        <taxon>Metazoa</taxon>
        <taxon>Spiralia</taxon>
        <taxon>Lophotrochozoa</taxon>
        <taxon>Platyhelminthes</taxon>
        <taxon>Trematoda</taxon>
        <taxon>Digenea</taxon>
        <taxon>Plagiorchiida</taxon>
        <taxon>Echinostomata</taxon>
        <taxon>Echinostomatoidea</taxon>
        <taxon>Fasciolidae</taxon>
        <taxon>Fasciola</taxon>
    </lineage>
</organism>
<keyword evidence="11" id="KW-1185">Reference proteome</keyword>
<evidence type="ECO:0000256" key="3">
    <source>
        <dbReference type="ARBA" id="ARBA00023125"/>
    </source>
</evidence>
<dbReference type="Proteomes" id="UP000230066">
    <property type="component" value="Unassembled WGS sequence"/>
</dbReference>
<dbReference type="GO" id="GO:0006357">
    <property type="term" value="P:regulation of transcription by RNA polymerase II"/>
    <property type="evidence" value="ECO:0007669"/>
    <property type="project" value="UniProtKB-ARBA"/>
</dbReference>
<feature type="compositionally biased region" description="Low complexity" evidence="7">
    <location>
        <begin position="544"/>
        <end position="558"/>
    </location>
</feature>
<dbReference type="InterPro" id="IPR008984">
    <property type="entry name" value="SMAD_FHA_dom_sf"/>
</dbReference>
<protein>
    <recommendedName>
        <fullName evidence="12">Forkhead box protein K2</fullName>
    </recommendedName>
</protein>
<dbReference type="InterPro" id="IPR018122">
    <property type="entry name" value="TF_fork_head_CS_1"/>
</dbReference>
<feature type="region of interest" description="Disordered" evidence="7">
    <location>
        <begin position="128"/>
        <end position="221"/>
    </location>
</feature>
<dbReference type="PROSITE" id="PS00658">
    <property type="entry name" value="FORK_HEAD_2"/>
    <property type="match status" value="1"/>
</dbReference>
<dbReference type="InterPro" id="IPR030456">
    <property type="entry name" value="TF_fork_head_CS_2"/>
</dbReference>
<dbReference type="AlphaFoldDB" id="A0A4E0RG90"/>
<keyword evidence="2" id="KW-0805">Transcription regulation</keyword>
<feature type="DNA-binding region" description="Fork-head" evidence="6">
    <location>
        <begin position="408"/>
        <end position="502"/>
    </location>
</feature>
<keyword evidence="3 6" id="KW-0238">DNA-binding</keyword>
<dbReference type="PANTHER" id="PTHR45881:SF6">
    <property type="entry name" value="FORK-HEAD DOMAIN-CONTAINING PROTEIN"/>
    <property type="match status" value="1"/>
</dbReference>
<sequence length="838" mass="92420">MCENLCTKISGNKTTFYTSKKIITIGRKGRTPVDLSLDESECVSRKHLEIHRNGNQLFLKCFSKNGIFIDGEFFLDKKASARLKDRSQIRFPSTKVVLQIEVVLNSDVAGSNAPFSASEFSVLVAQDTTPKSSSPLHRSSVPIEDCIGGEDATPTSASSANSTSSYPTSKTKDCPNEDDRFPSRQSDQLNRGSETFTPSLTFNEHSLPSHPRPLQDTDEHSSLREPLHIRTDLLPTESDLVARAAAVFREILETNGVYGLHEQHNTVQSEFAVQHSLPLHIPSGFQTPLTKESINPIAESILNAEHQVHTAASFTSDRAYNDLCLRTSLNGNVDSSVFDTPLSPNGSNHESDKISQTIAHSHSLGFTAPEAVDTDTADEFPLVTDGINALAANLASSAQIDHGTEYRKPPYSYAQLIIQAIASAPEQRLTLSDIYAHISSNFPYYKSFEKGWQNSIRHNLSLNRYFIRVPRSSGEPGKGAFWQLDPACDARLISQAFRKRRQFSTILPPPLMSAARVHPITGEPEDLSQEPGEFLEGVRAVGASLSDQSSPSSTSPRPFGTQTHLSSPSVRFPSSDESAPLPPPSVSRCGSTSTSTSSLSSNHHIPPPNAVDESAAAIDLRCNSNLWNMTQPLLTSRLSTSSEPATSNTVAREFPFYTQSHILSRDSDTARLLERDGLESLVDFRAIVDRFSEVAWAQEKQYVGSSSQSEAARKLNYLARLSSSEHVNPNMAVQFNGTGYSGLPTQIGHLFNKRSSLPEQWHMWLNPNESDFKRITTPKCPRMSDHRVGGQYPDEQVTKPKAPSTQTYVRSQPTDLEPCTFFRPSESRGPWRRFSVIP</sequence>
<dbReference type="Gene3D" id="1.10.10.10">
    <property type="entry name" value="Winged helix-like DNA-binding domain superfamily/Winged helix DNA-binding domain"/>
    <property type="match status" value="1"/>
</dbReference>
<evidence type="ECO:0000313" key="10">
    <source>
        <dbReference type="EMBL" id="THD25671.1"/>
    </source>
</evidence>
<feature type="compositionally biased region" description="Polar residues" evidence="7">
    <location>
        <begin position="183"/>
        <end position="206"/>
    </location>
</feature>
<evidence type="ECO:0000259" key="9">
    <source>
        <dbReference type="PROSITE" id="PS50039"/>
    </source>
</evidence>
<dbReference type="InterPro" id="IPR036390">
    <property type="entry name" value="WH_DNA-bd_sf"/>
</dbReference>
<dbReference type="InterPro" id="IPR036388">
    <property type="entry name" value="WH-like_DNA-bd_sf"/>
</dbReference>
<feature type="domain" description="FHA" evidence="8">
    <location>
        <begin position="23"/>
        <end position="74"/>
    </location>
</feature>
<name>A0A4E0RG90_FASHE</name>
<feature type="compositionally biased region" description="Basic and acidic residues" evidence="7">
    <location>
        <begin position="170"/>
        <end position="182"/>
    </location>
</feature>
<evidence type="ECO:0000256" key="5">
    <source>
        <dbReference type="ARBA" id="ARBA00023242"/>
    </source>
</evidence>